<keyword evidence="3" id="KW-1185">Reference proteome</keyword>
<evidence type="ECO:0000313" key="3">
    <source>
        <dbReference type="Proteomes" id="UP000728185"/>
    </source>
</evidence>
<name>A0A8E0RQP7_9TREM</name>
<feature type="region of interest" description="Disordered" evidence="1">
    <location>
        <begin position="105"/>
        <end position="126"/>
    </location>
</feature>
<comment type="caution">
    <text evidence="2">The sequence shown here is derived from an EMBL/GenBank/DDBJ whole genome shotgun (WGS) entry which is preliminary data.</text>
</comment>
<feature type="compositionally biased region" description="Polar residues" evidence="1">
    <location>
        <begin position="110"/>
        <end position="122"/>
    </location>
</feature>
<proteinExistence type="predicted"/>
<dbReference type="AlphaFoldDB" id="A0A8E0RQP7"/>
<feature type="compositionally biased region" description="Basic and acidic residues" evidence="1">
    <location>
        <begin position="218"/>
        <end position="228"/>
    </location>
</feature>
<dbReference type="Gene3D" id="3.40.930.10">
    <property type="entry name" value="Mannitol-specific EII, Chain A"/>
    <property type="match status" value="1"/>
</dbReference>
<dbReference type="OrthoDB" id="6283921at2759"/>
<dbReference type="InterPro" id="IPR016152">
    <property type="entry name" value="PTrfase/Anion_transptr"/>
</dbReference>
<protein>
    <submittedName>
        <fullName evidence="2">Uncharacterized protein</fullName>
    </submittedName>
</protein>
<feature type="region of interest" description="Disordered" evidence="1">
    <location>
        <begin position="1"/>
        <end position="33"/>
    </location>
</feature>
<feature type="region of interest" description="Disordered" evidence="1">
    <location>
        <begin position="212"/>
        <end position="264"/>
    </location>
</feature>
<dbReference type="Proteomes" id="UP000728185">
    <property type="component" value="Unassembled WGS sequence"/>
</dbReference>
<evidence type="ECO:0000313" key="2">
    <source>
        <dbReference type="EMBL" id="KAA0190152.1"/>
    </source>
</evidence>
<reference evidence="2" key="1">
    <citation type="submission" date="2019-05" db="EMBL/GenBank/DDBJ databases">
        <title>Annotation for the trematode Fasciolopsis buski.</title>
        <authorList>
            <person name="Choi Y.-J."/>
        </authorList>
    </citation>
    <scope>NUCLEOTIDE SEQUENCE</scope>
    <source>
        <strain evidence="2">HT</strain>
        <tissue evidence="2">Whole worm</tissue>
    </source>
</reference>
<sequence>MLTDRANPPKTVIYSPQRHVDGDSSTFGFPLAPLARPESVNTFTEEDPVANDGDQAEFESSITRSANVNVTSGEAVPHRPMVHLSSQLTARTLSGAERKQLNLWKRSKQSRTTGESRPSEISASLDRESEEVESTFVIHSFLFYYGGSVDKLMLVSLKSLPKCHRYFKLPGTRRRRRLLWVGFRASRRRWESLEQAAAIVQRQARLRQCATTSGPLDSMDKDVPERPIQKIQSKSSPRTRIDSSHKPDEFRPRHGSLSLPELSATVDASRSVSAPFGPMETAQEPPLVVRHLLRPDGSVLNHLPPVFAELDVLNCEPLMGHKTHSVEDSTNIGDQCLRKTSSLSMTPIPSASSRGPETKYTVYSSSAEQLKWSWLEVARWVRYEQDFDPVTGTFGQAHSPPLTFQAVVECRRYLEQGELMMKFNARLFSKNECSWIHQFVSASPCNK</sequence>
<dbReference type="EMBL" id="LUCM01007329">
    <property type="protein sequence ID" value="KAA0190152.1"/>
    <property type="molecule type" value="Genomic_DNA"/>
</dbReference>
<dbReference type="SUPFAM" id="SSF55804">
    <property type="entry name" value="Phoshotransferase/anion transport protein"/>
    <property type="match status" value="1"/>
</dbReference>
<accession>A0A8E0RQP7</accession>
<evidence type="ECO:0000256" key="1">
    <source>
        <dbReference type="SAM" id="MobiDB-lite"/>
    </source>
</evidence>
<feature type="compositionally biased region" description="Basic and acidic residues" evidence="1">
    <location>
        <begin position="239"/>
        <end position="252"/>
    </location>
</feature>
<gene>
    <name evidence="2" type="ORF">FBUS_04641</name>
</gene>
<organism evidence="2 3">
    <name type="scientific">Fasciolopsis buskii</name>
    <dbReference type="NCBI Taxonomy" id="27845"/>
    <lineage>
        <taxon>Eukaryota</taxon>
        <taxon>Metazoa</taxon>
        <taxon>Spiralia</taxon>
        <taxon>Lophotrochozoa</taxon>
        <taxon>Platyhelminthes</taxon>
        <taxon>Trematoda</taxon>
        <taxon>Digenea</taxon>
        <taxon>Plagiorchiida</taxon>
        <taxon>Echinostomata</taxon>
        <taxon>Echinostomatoidea</taxon>
        <taxon>Fasciolidae</taxon>
        <taxon>Fasciolopsis</taxon>
    </lineage>
</organism>